<evidence type="ECO:0000259" key="2">
    <source>
        <dbReference type="Pfam" id="PF13581"/>
    </source>
</evidence>
<name>A0ABT9MQD4_9ACTN</name>
<dbReference type="PANTHER" id="PTHR35526">
    <property type="entry name" value="ANTI-SIGMA-F FACTOR RSBW-RELATED"/>
    <property type="match status" value="1"/>
</dbReference>
<dbReference type="CDD" id="cd16936">
    <property type="entry name" value="HATPase_RsbW-like"/>
    <property type="match status" value="1"/>
</dbReference>
<reference evidence="3 4" key="1">
    <citation type="submission" date="2023-07" db="EMBL/GenBank/DDBJ databases">
        <title>Sequencing the genomes of 1000 actinobacteria strains.</title>
        <authorList>
            <person name="Klenk H.-P."/>
        </authorList>
    </citation>
    <scope>NUCLEOTIDE SEQUENCE [LARGE SCALE GENOMIC DNA]</scope>
    <source>
        <strain evidence="3 4">DSM 44710</strain>
    </source>
</reference>
<dbReference type="SUPFAM" id="SSF55874">
    <property type="entry name" value="ATPase domain of HSP90 chaperone/DNA topoisomerase II/histidine kinase"/>
    <property type="match status" value="1"/>
</dbReference>
<accession>A0ABT9MQD4</accession>
<keyword evidence="4" id="KW-1185">Reference proteome</keyword>
<evidence type="ECO:0000313" key="4">
    <source>
        <dbReference type="Proteomes" id="UP001240984"/>
    </source>
</evidence>
<evidence type="ECO:0000313" key="3">
    <source>
        <dbReference type="EMBL" id="MDP9793634.1"/>
    </source>
</evidence>
<dbReference type="PANTHER" id="PTHR35526:SF3">
    <property type="entry name" value="ANTI-SIGMA-F FACTOR RSBW"/>
    <property type="match status" value="1"/>
</dbReference>
<keyword evidence="1" id="KW-0723">Serine/threonine-protein kinase</keyword>
<dbReference type="Proteomes" id="UP001240984">
    <property type="component" value="Unassembled WGS sequence"/>
</dbReference>
<proteinExistence type="predicted"/>
<dbReference type="GO" id="GO:0016301">
    <property type="term" value="F:kinase activity"/>
    <property type="evidence" value="ECO:0007669"/>
    <property type="project" value="UniProtKB-KW"/>
</dbReference>
<dbReference type="InterPro" id="IPR003594">
    <property type="entry name" value="HATPase_dom"/>
</dbReference>
<evidence type="ECO:0000256" key="1">
    <source>
        <dbReference type="ARBA" id="ARBA00022527"/>
    </source>
</evidence>
<keyword evidence="3" id="KW-0418">Kinase</keyword>
<sequence length="142" mass="15726">MSTSLPPPDATEVRVWVLHTPDELRKLRAGLGEMIADGQWHDGDALADVPERMILVASELATNAIRHSHPPTEVRLLRNDQHFVLDVTDHNPDTPPQPPDEVSELSAGGRGLQIAQRLSLDVGWYTTDEVKHVWASFPVSTN</sequence>
<dbReference type="InterPro" id="IPR036890">
    <property type="entry name" value="HATPase_C_sf"/>
</dbReference>
<protein>
    <submittedName>
        <fullName evidence="3">Signal transduction histidine kinase</fullName>
    </submittedName>
</protein>
<comment type="caution">
    <text evidence="3">The sequence shown here is derived from an EMBL/GenBank/DDBJ whole genome shotgun (WGS) entry which is preliminary data.</text>
</comment>
<dbReference type="EMBL" id="JAUSRA010000001">
    <property type="protein sequence ID" value="MDP9793634.1"/>
    <property type="molecule type" value="Genomic_DNA"/>
</dbReference>
<dbReference type="Gene3D" id="3.30.565.10">
    <property type="entry name" value="Histidine kinase-like ATPase, C-terminal domain"/>
    <property type="match status" value="1"/>
</dbReference>
<dbReference type="Pfam" id="PF13581">
    <property type="entry name" value="HATPase_c_2"/>
    <property type="match status" value="1"/>
</dbReference>
<feature type="domain" description="Histidine kinase/HSP90-like ATPase" evidence="2">
    <location>
        <begin position="20"/>
        <end position="136"/>
    </location>
</feature>
<gene>
    <name evidence="3" type="ORF">J2S43_002146</name>
</gene>
<dbReference type="InterPro" id="IPR050267">
    <property type="entry name" value="Anti-sigma-factor_SerPK"/>
</dbReference>
<organism evidence="3 4">
    <name type="scientific">Catenuloplanes nepalensis</name>
    <dbReference type="NCBI Taxonomy" id="587533"/>
    <lineage>
        <taxon>Bacteria</taxon>
        <taxon>Bacillati</taxon>
        <taxon>Actinomycetota</taxon>
        <taxon>Actinomycetes</taxon>
        <taxon>Micromonosporales</taxon>
        <taxon>Micromonosporaceae</taxon>
        <taxon>Catenuloplanes</taxon>
    </lineage>
</organism>
<keyword evidence="3" id="KW-0808">Transferase</keyword>